<dbReference type="FunCoup" id="E9FZ17">
    <property type="interactions" value="1663"/>
</dbReference>
<dbReference type="GO" id="GO:0032040">
    <property type="term" value="C:small-subunit processome"/>
    <property type="evidence" value="ECO:0000318"/>
    <property type="project" value="GO_Central"/>
</dbReference>
<dbReference type="Pfam" id="PF07539">
    <property type="entry name" value="UTP20_N"/>
    <property type="match status" value="1"/>
</dbReference>
<dbReference type="eggNOG" id="KOG1823">
    <property type="taxonomic scope" value="Eukaryota"/>
</dbReference>
<dbReference type="PANTHER" id="PTHR17695:SF11">
    <property type="entry name" value="SMALL SUBUNIT PROCESSOME COMPONENT 20 HOMOLOG"/>
    <property type="match status" value="1"/>
</dbReference>
<dbReference type="Pfam" id="PF20416">
    <property type="entry name" value="UTP20"/>
    <property type="match status" value="1"/>
</dbReference>
<evidence type="ECO:0000259" key="3">
    <source>
        <dbReference type="Pfam" id="PF20416"/>
    </source>
</evidence>
<evidence type="ECO:0000259" key="4">
    <source>
        <dbReference type="Pfam" id="PF23099"/>
    </source>
</evidence>
<dbReference type="InterPro" id="IPR016024">
    <property type="entry name" value="ARM-type_fold"/>
</dbReference>
<dbReference type="InParanoid" id="E9FZ17"/>
<dbReference type="Pfam" id="PF23099">
    <property type="entry name" value="UTP20_C"/>
    <property type="match status" value="1"/>
</dbReference>
<dbReference type="Gene3D" id="1.25.10.10">
    <property type="entry name" value="Leucine-rich Repeat Variant"/>
    <property type="match status" value="2"/>
</dbReference>
<dbReference type="KEGG" id="dpx:DAPPUDRAFT_306572"/>
<proteinExistence type="predicted"/>
<dbReference type="InterPro" id="IPR057525">
    <property type="entry name" value="UTP20_C"/>
</dbReference>
<dbReference type="EMBL" id="GL732527">
    <property type="protein sequence ID" value="EFX87630.1"/>
    <property type="molecule type" value="Genomic_DNA"/>
</dbReference>
<organism evidence="5 6">
    <name type="scientific">Daphnia pulex</name>
    <name type="common">Water flea</name>
    <dbReference type="NCBI Taxonomy" id="6669"/>
    <lineage>
        <taxon>Eukaryota</taxon>
        <taxon>Metazoa</taxon>
        <taxon>Ecdysozoa</taxon>
        <taxon>Arthropoda</taxon>
        <taxon>Crustacea</taxon>
        <taxon>Branchiopoda</taxon>
        <taxon>Diplostraca</taxon>
        <taxon>Cladocera</taxon>
        <taxon>Anomopoda</taxon>
        <taxon>Daphniidae</taxon>
        <taxon>Daphnia</taxon>
    </lineage>
</organism>
<dbReference type="InterPro" id="IPR011430">
    <property type="entry name" value="UTP20_N"/>
</dbReference>
<reference evidence="5 6" key="1">
    <citation type="journal article" date="2011" name="Science">
        <title>The ecoresponsive genome of Daphnia pulex.</title>
        <authorList>
            <person name="Colbourne J.K."/>
            <person name="Pfrender M.E."/>
            <person name="Gilbert D."/>
            <person name="Thomas W.K."/>
            <person name="Tucker A."/>
            <person name="Oakley T.H."/>
            <person name="Tokishita S."/>
            <person name="Aerts A."/>
            <person name="Arnold G.J."/>
            <person name="Basu M.K."/>
            <person name="Bauer D.J."/>
            <person name="Caceres C.E."/>
            <person name="Carmel L."/>
            <person name="Casola C."/>
            <person name="Choi J.H."/>
            <person name="Detter J.C."/>
            <person name="Dong Q."/>
            <person name="Dusheyko S."/>
            <person name="Eads B.D."/>
            <person name="Frohlich T."/>
            <person name="Geiler-Samerotte K.A."/>
            <person name="Gerlach D."/>
            <person name="Hatcher P."/>
            <person name="Jogdeo S."/>
            <person name="Krijgsveld J."/>
            <person name="Kriventseva E.V."/>
            <person name="Kultz D."/>
            <person name="Laforsch C."/>
            <person name="Lindquist E."/>
            <person name="Lopez J."/>
            <person name="Manak J.R."/>
            <person name="Muller J."/>
            <person name="Pangilinan J."/>
            <person name="Patwardhan R.P."/>
            <person name="Pitluck S."/>
            <person name="Pritham E.J."/>
            <person name="Rechtsteiner A."/>
            <person name="Rho M."/>
            <person name="Rogozin I.B."/>
            <person name="Sakarya O."/>
            <person name="Salamov A."/>
            <person name="Schaack S."/>
            <person name="Shapiro H."/>
            <person name="Shiga Y."/>
            <person name="Skalitzky C."/>
            <person name="Smith Z."/>
            <person name="Souvorov A."/>
            <person name="Sung W."/>
            <person name="Tang Z."/>
            <person name="Tsuchiya D."/>
            <person name="Tu H."/>
            <person name="Vos H."/>
            <person name="Wang M."/>
            <person name="Wolf Y.I."/>
            <person name="Yamagata H."/>
            <person name="Yamada T."/>
            <person name="Ye Y."/>
            <person name="Shaw J.R."/>
            <person name="Andrews J."/>
            <person name="Crease T.J."/>
            <person name="Tang H."/>
            <person name="Lucas S.M."/>
            <person name="Robertson H.M."/>
            <person name="Bork P."/>
            <person name="Koonin E.V."/>
            <person name="Zdobnov E.M."/>
            <person name="Grigoriev I.V."/>
            <person name="Lynch M."/>
            <person name="Boore J.L."/>
        </authorList>
    </citation>
    <scope>NUCLEOTIDE SEQUENCE [LARGE SCALE GENOMIC DNA]</scope>
</reference>
<dbReference type="PhylomeDB" id="E9FZ17"/>
<feature type="domain" description="U3 small nucleolar RNA-associated protein 20 C-terminal" evidence="4">
    <location>
        <begin position="2325"/>
        <end position="2546"/>
    </location>
</feature>
<dbReference type="GO" id="GO:0005730">
    <property type="term" value="C:nucleolus"/>
    <property type="evidence" value="ECO:0000318"/>
    <property type="project" value="GO_Central"/>
</dbReference>
<dbReference type="PANTHER" id="PTHR17695">
    <property type="entry name" value="SMALL SUBUNIT PROCESSOME COMPONENT 20 HOMOLOG"/>
    <property type="match status" value="1"/>
</dbReference>
<dbReference type="GO" id="GO:0030686">
    <property type="term" value="C:90S preribosome"/>
    <property type="evidence" value="ECO:0000318"/>
    <property type="project" value="GO_Central"/>
</dbReference>
<accession>E9FZ17</accession>
<gene>
    <name evidence="5" type="ORF">DAPPUDRAFT_306572</name>
</gene>
<protein>
    <submittedName>
        <fullName evidence="5">Uncharacterized protein</fullName>
    </submittedName>
</protein>
<dbReference type="OrthoDB" id="360653at2759"/>
<evidence type="ECO:0000313" key="5">
    <source>
        <dbReference type="EMBL" id="EFX87630.1"/>
    </source>
</evidence>
<evidence type="ECO:0000313" key="6">
    <source>
        <dbReference type="Proteomes" id="UP000000305"/>
    </source>
</evidence>
<keyword evidence="6" id="KW-1185">Reference proteome</keyword>
<dbReference type="InterPro" id="IPR011989">
    <property type="entry name" value="ARM-like"/>
</dbReference>
<dbReference type="SUPFAM" id="SSF48371">
    <property type="entry name" value="ARM repeat"/>
    <property type="match status" value="2"/>
</dbReference>
<feature type="domain" description="U3 small nucleolar RNA-associated protein 20" evidence="3">
    <location>
        <begin position="1745"/>
        <end position="1963"/>
    </location>
</feature>
<dbReference type="HOGENOM" id="CLU_000327_0_1_1"/>
<feature type="domain" description="U3 small nucleolar RNA-associated protein 20 N-terminal" evidence="2">
    <location>
        <begin position="847"/>
        <end position="1465"/>
    </location>
</feature>
<dbReference type="OMA" id="EGLMAMF"/>
<sequence length="2554" mass="288997">MVKTKPTKHKEDNTFKFKTFAERLSSVNVDVIHRVNLKRNVVPDETETFFFEALEKWADLNCTEGFTIFCKRVGRDVQSLGQLLLHEDRILNLLLEHIDKENVLFLEPILDLVVAVAKDLQSDFYPKFPNFFIKLVDLLQVREPEITEWTFTALAYLYKNLWRLLIKDIDNVYGLLLPLLASNQPEHVQQFATESFAFIGRKVGDRAGFVELIFTKLRENAGDSLGVGQLLFQIVKGIKNQFHTSLELFLPIYFKSLLSIEQNVCNDPVFIAVNHCFLLMARHTSQQHCARVWILLLVKFIIIFSDSAAIDSSKRPGALGLLLIFQQWVEFREGELITDTLAVSKTLVSLLNDQQLDETEQQSVSVTVAELMKSTKVSLPIEQTSKLGHLVFAYHWKPEIVLEFTLQVSTYGFFESHLLPHYITFCHSLGKKDRETRSQLLKNLASLISIKASLPKNGNDMDNFKIYPLEFTFAMRKSSDTDSVPHLIQTILEENLEVMINEDFQTYVNALVCLPHLRPIDSVKAIKVLKKIVKEIADTVESNRLGLVLSLAILGIRHFSSNLEKDVPWQMIKSAFLNETMSTSLFYLRAADFYLTSLHENGNEDTFSLQVLCQVYDVIGQNLGSPYHEVRLLTLHILSLFSPPMAAPPENVNPTPVFQTCLNAELISAGVREQREKLVHLQNLEAERVIYSLPAGGHFTKAPLQYLLSQLYINFRPLWEPVLKLVESHAFNMDSHKFWSVYLPFLERVRRCQAEEIRDPSAEMEYLNLAVTVERIDFTNTRSLAWSGLSRIGNVTEKEHAIIVPLFLHFWNTEYCVNDGNIAQTQDLTDGVQVESTKGERGNIIKLLSSYLSVLASFQQPQNMTSEPEVTKILLRLLSHRSGDIQKQALDCLVAYGYPYLMPYKDNLYRVLDDKSFRNEITSFSIDTLSSSIKSEHRAGLTSILIRILYGKMMFKAGSGSTGKDNIQLRQAVILRYVAGLADSEIDVFLDLAFQLFSEFTRTEDVYQHVVRTMREADPKLALPLKRIQGALVLMGTIFSKLGNIMKSTLPKLLHMLLNISAHIMGMLDKRNEVEARHIAQLKNLRTIGWQRITQFFKKFERYPWSSAEIEAVFHVYIWPQLEMLSDQAFSGVTPMLRLFQVWSENPRYFVLFGKAHPERPELTVLQPMLTLLSGGKAVTLVCSFLMDIVDKLVTTADYGTPIYIKPAFSVEWDSPLDSMVVDDVGEETKPNYGSKLLIPHMSLVLVYLRKYITHGLNGRDLNVLMRISEYVNEPQLSTELARMIIPAIKVAVNRNRNSSNLEEKLLRYLSTLANLVQTANNPQEFIGALSALFGTIEGRNVRHSLCKVMEVICVRDSSQGSLGELVSSMNKWDPQRLEEPDYTHRLKTHKEINVVLETGTPSFEWTALALYNSFNFIRTEPDSSLIDNASLTLQIMTSAFDRWNFGKTLLNEHFIPQLRLLIRSPKETVRHEGVSILSKAVSNCGSMNASLNSLRKIRKEGDVEVDFFENCRHLQTHRRSRALLRLSGLLKKDKTCINGETITQYLLPLASCYLFNEEYAKHNHLIDAALECLQAIARCLSWQNYESLLRFYLSNMTRQIEYQKQAVKAVVAILNAFHFDLKNSKFKSYYAAKAIAAQTSEVQASVPEVPDVPDTSKASSVAAVVEDGVVPPTTENESADHPDASSELPEMVPEAEEKSSLNDAMATKIHSVISQQLLPELNAILTARSTREKQHKTVKDHYPEDDEILRVPIALALVNLLKNLPPGTLERSLPGMFSKVCTFLKSRCNSVRETARETLIEMVISLGPECLSALMDAAYPILQRGYQVHVYIFTMHAILAKLGEIGQLKAGSLDAVVYPLTELCKKELYGDTADEKEVDKIVSKLKEAKGVKAFNTLQIIAKNVSQSSLLRLIVPFKDILASTKSLKMTKKVEECLHNVALGLAANSGLSIEPLLIFIHGVISLSIPELRLPVQRVQQDPNMTASGRPMRTDSLILAPVPKRKVAAAALPSVTGASKSAYIINSHIVIEFGLLIFSLILKREKCHENASTKVIPMLDPIVPIVYNNLNDPHSKLVALSLRCICTLLRIPLPSINEYAPKMSTSIFGLLHRYAGSTAGENLEMVQTAFKAISILVRHVTSHSIDTDQLRVLLVYCEQALFDPKQQSIAFGMLKAIVKRKMTLEELPDVMLRVAELSVKAEAVPVRVQSRKVVLQYMVDYPLGKKLMRYVEFFLKQLDYEKESGRLSAIEFLVSVFNSFPKNFLSQQSTFFLVTMSPYLINETSSSCVKAVAAAIRILIERLNTPTATTLFEICLAWLRGQNTSHKRLAVQLCGIFVAAEKSGFEFRMKEILPEIAKLLDQTHSDSDGREDRESDLLLIQTLYTIIKMTQHCAAGFQSEDNKDFSEQIWEKIIHHLSHPHLWIRTLSSRLVGTLLGWHKPEELAAYVVKPSEEVTSSYFFCGEISKRLRSLARDLVMQLQSEMLDNQLADQVIKNLVFIGKVANRIPVSEESEEETKIKAPTLAWLTGKLRREVNAEVVLHPKTPTKVTFLTTSY</sequence>
<dbReference type="InterPro" id="IPR052575">
    <property type="entry name" value="SSU_processome_comp_20"/>
</dbReference>
<dbReference type="InterPro" id="IPR046523">
    <property type="entry name" value="UTP20_dom"/>
</dbReference>
<feature type="region of interest" description="Disordered" evidence="1">
    <location>
        <begin position="1670"/>
        <end position="1700"/>
    </location>
</feature>
<evidence type="ECO:0000259" key="2">
    <source>
        <dbReference type="Pfam" id="PF07539"/>
    </source>
</evidence>
<dbReference type="Proteomes" id="UP000000305">
    <property type="component" value="Unassembled WGS sequence"/>
</dbReference>
<name>E9FZ17_DAPPU</name>
<dbReference type="STRING" id="6669.E9FZ17"/>
<evidence type="ECO:0000256" key="1">
    <source>
        <dbReference type="SAM" id="MobiDB-lite"/>
    </source>
</evidence>